<accession>A0A016UL33</accession>
<comment type="caution">
    <text evidence="1">The sequence shown here is derived from an EMBL/GenBank/DDBJ whole genome shotgun (WGS) entry which is preliminary data.</text>
</comment>
<gene>
    <name evidence="1" type="primary">Acey_s0037.g3406</name>
    <name evidence="1" type="ORF">Y032_0037g3406</name>
</gene>
<evidence type="ECO:0000313" key="1">
    <source>
        <dbReference type="EMBL" id="EYC15238.1"/>
    </source>
</evidence>
<evidence type="ECO:0000313" key="2">
    <source>
        <dbReference type="Proteomes" id="UP000024635"/>
    </source>
</evidence>
<reference evidence="2" key="1">
    <citation type="journal article" date="2015" name="Nat. Genet.">
        <title>The genome and transcriptome of the zoonotic hookworm Ancylostoma ceylanicum identify infection-specific gene families.</title>
        <authorList>
            <person name="Schwarz E.M."/>
            <person name="Hu Y."/>
            <person name="Antoshechkin I."/>
            <person name="Miller M.M."/>
            <person name="Sternberg P.W."/>
            <person name="Aroian R.V."/>
        </authorList>
    </citation>
    <scope>NUCLEOTIDE SEQUENCE</scope>
    <source>
        <strain evidence="2">HY135</strain>
    </source>
</reference>
<proteinExistence type="predicted"/>
<keyword evidence="2" id="KW-1185">Reference proteome</keyword>
<dbReference type="Proteomes" id="UP000024635">
    <property type="component" value="Unassembled WGS sequence"/>
</dbReference>
<dbReference type="OrthoDB" id="5847305at2759"/>
<protein>
    <submittedName>
        <fullName evidence="1">Uncharacterized protein</fullName>
    </submittedName>
</protein>
<sequence length="126" mass="14101">MEKVRTKVLEKKRLYHLFIDHKRENDWMIYREAKRCVKKAVAAARTRFASDGSRDGDATIEGCFEKVSTGEFAHSPVPGVPPTFAPVQPITIEKTMFALKRVKAKRAVQMISRRCGSHSAGAPLTG</sequence>
<name>A0A016UL33_9BILA</name>
<organism evidence="1 2">
    <name type="scientific">Ancylostoma ceylanicum</name>
    <dbReference type="NCBI Taxonomy" id="53326"/>
    <lineage>
        <taxon>Eukaryota</taxon>
        <taxon>Metazoa</taxon>
        <taxon>Ecdysozoa</taxon>
        <taxon>Nematoda</taxon>
        <taxon>Chromadorea</taxon>
        <taxon>Rhabditida</taxon>
        <taxon>Rhabditina</taxon>
        <taxon>Rhabditomorpha</taxon>
        <taxon>Strongyloidea</taxon>
        <taxon>Ancylostomatidae</taxon>
        <taxon>Ancylostomatinae</taxon>
        <taxon>Ancylostoma</taxon>
    </lineage>
</organism>
<dbReference type="AlphaFoldDB" id="A0A016UL33"/>
<dbReference type="EMBL" id="JARK01001373">
    <property type="protein sequence ID" value="EYC15238.1"/>
    <property type="molecule type" value="Genomic_DNA"/>
</dbReference>